<dbReference type="AlphaFoldDB" id="A0A806X8E6"/>
<evidence type="ECO:0000313" key="2">
    <source>
        <dbReference type="Proteomes" id="UP000069162"/>
    </source>
</evidence>
<dbReference type="Pfam" id="PF13990">
    <property type="entry name" value="YjcZ"/>
    <property type="match status" value="1"/>
</dbReference>
<name>A0A806X8E6_9ENTR</name>
<protein>
    <recommendedName>
        <fullName evidence="3">YjcZ-like family protein</fullName>
    </recommendedName>
</protein>
<evidence type="ECO:0000313" key="1">
    <source>
        <dbReference type="EMBL" id="ALR75067.1"/>
    </source>
</evidence>
<organism evidence="1 2">
    <name type="scientific">[Enterobacter] lignolyticus</name>
    <dbReference type="NCBI Taxonomy" id="1334193"/>
    <lineage>
        <taxon>Bacteria</taxon>
        <taxon>Pseudomonadati</taxon>
        <taxon>Pseudomonadota</taxon>
        <taxon>Gammaproteobacteria</taxon>
        <taxon>Enterobacterales</taxon>
        <taxon>Enterobacteriaceae</taxon>
        <taxon>Pluralibacter</taxon>
    </lineage>
</organism>
<dbReference type="OrthoDB" id="509040at2"/>
<dbReference type="InterPro" id="IPR025599">
    <property type="entry name" value="YjcZ"/>
</dbReference>
<dbReference type="RefSeq" id="WP_013368012.1">
    <property type="nucleotide sequence ID" value="NZ_CP012871.1"/>
</dbReference>
<reference evidence="2" key="1">
    <citation type="submission" date="2015-10" db="EMBL/GenBank/DDBJ databases">
        <title>Complete Genome Sequencing of Klebsiella sp. strain G5.</title>
        <authorList>
            <person name="Chan K.-G."/>
            <person name="Chen J.-W."/>
        </authorList>
    </citation>
    <scope>NUCLEOTIDE SEQUENCE [LARGE SCALE GENOMIC DNA]</scope>
    <source>
        <strain evidence="2">G5</strain>
    </source>
</reference>
<evidence type="ECO:0008006" key="3">
    <source>
        <dbReference type="Google" id="ProtNLM"/>
    </source>
</evidence>
<dbReference type="OMA" id="MLESVYP"/>
<dbReference type="Proteomes" id="UP000069162">
    <property type="component" value="Chromosome"/>
</dbReference>
<dbReference type="KEGG" id="kle:AO703_01660"/>
<gene>
    <name evidence="1" type="ORF">AO703_01660</name>
</gene>
<dbReference type="EMBL" id="CP012871">
    <property type="protein sequence ID" value="ALR75067.1"/>
    <property type="molecule type" value="Genomic_DNA"/>
</dbReference>
<sequence>MNTRLLEGPGRWLDSLHARFMVDLVLGIENPRQYVLVPQQQQFRERLRNEIVSQTQLRPWSMAGLFSDNPVMRLGLAQTLAGQFDPGFLALTRMSRHLQALHTRSSASAELRQQFAVACEQFRQRAEHKQKALTQRGLVVQSGVHSEQVFTRWHAGNFDGWSLAGRCYIALEELNWGAFGDAWRLANREVRGLLRDNLRAMAAQYLAQSIGASVETRHFYQQWLTAPRSVGLLDHKDMLGWLGSGCDPTRQPVCWSVTQTWQPVALGMPRLCSAMRLVDAMMAEIFGDDDEAPAAEGHPED</sequence>
<accession>A0A806X8E6</accession>
<proteinExistence type="predicted"/>